<protein>
    <submittedName>
        <fullName evidence="2">Uncharacterized protein</fullName>
    </submittedName>
</protein>
<feature type="region of interest" description="Disordered" evidence="1">
    <location>
        <begin position="1"/>
        <end position="42"/>
    </location>
</feature>
<reference evidence="2" key="2">
    <citation type="journal article" date="2015" name="Data Brief">
        <title>Shoot transcriptome of the giant reed, Arundo donax.</title>
        <authorList>
            <person name="Barrero R.A."/>
            <person name="Guerrero F.D."/>
            <person name="Moolhuijzen P."/>
            <person name="Goolsby J.A."/>
            <person name="Tidwell J."/>
            <person name="Bellgard S.E."/>
            <person name="Bellgard M.I."/>
        </authorList>
    </citation>
    <scope>NUCLEOTIDE SEQUENCE</scope>
    <source>
        <tissue evidence="2">Shoot tissue taken approximately 20 cm above the soil surface</tissue>
    </source>
</reference>
<sequence>MRVEGRGHPSEREAMQNPASQTSSPEYTLASRSPSPPTPTLRRVLLFGVDSPPSFGPTAGPRAPIASFTVVGPSTSTMGATTLSPPPSSLPQLSFLVGFMAACSGAPPFFDTPKVEEDDGPASATGITKDDMVCLGLSGAPLAEASTSTPTTSPSDHRLLRRFPTAAASRRPGLRPGSWSPVAMGIRIGAPSTAATATSLMMRKTGRVEVA</sequence>
<name>A0A0A9ESU6_ARUDO</name>
<dbReference type="AlphaFoldDB" id="A0A0A9ESU6"/>
<dbReference type="EMBL" id="GBRH01196930">
    <property type="protein sequence ID" value="JAE00966.1"/>
    <property type="molecule type" value="Transcribed_RNA"/>
</dbReference>
<evidence type="ECO:0000256" key="1">
    <source>
        <dbReference type="SAM" id="MobiDB-lite"/>
    </source>
</evidence>
<reference evidence="2" key="1">
    <citation type="submission" date="2014-09" db="EMBL/GenBank/DDBJ databases">
        <authorList>
            <person name="Magalhaes I.L.F."/>
            <person name="Oliveira U."/>
            <person name="Santos F.R."/>
            <person name="Vidigal T.H.D.A."/>
            <person name="Brescovit A.D."/>
            <person name="Santos A.J."/>
        </authorList>
    </citation>
    <scope>NUCLEOTIDE SEQUENCE</scope>
    <source>
        <tissue evidence="2">Shoot tissue taken approximately 20 cm above the soil surface</tissue>
    </source>
</reference>
<proteinExistence type="predicted"/>
<accession>A0A0A9ESU6</accession>
<evidence type="ECO:0000313" key="2">
    <source>
        <dbReference type="EMBL" id="JAE00966.1"/>
    </source>
</evidence>
<feature type="compositionally biased region" description="Polar residues" evidence="1">
    <location>
        <begin position="17"/>
        <end position="26"/>
    </location>
</feature>
<feature type="compositionally biased region" description="Basic and acidic residues" evidence="1">
    <location>
        <begin position="1"/>
        <end position="14"/>
    </location>
</feature>
<organism evidence="2">
    <name type="scientific">Arundo donax</name>
    <name type="common">Giant reed</name>
    <name type="synonym">Donax arundinaceus</name>
    <dbReference type="NCBI Taxonomy" id="35708"/>
    <lineage>
        <taxon>Eukaryota</taxon>
        <taxon>Viridiplantae</taxon>
        <taxon>Streptophyta</taxon>
        <taxon>Embryophyta</taxon>
        <taxon>Tracheophyta</taxon>
        <taxon>Spermatophyta</taxon>
        <taxon>Magnoliopsida</taxon>
        <taxon>Liliopsida</taxon>
        <taxon>Poales</taxon>
        <taxon>Poaceae</taxon>
        <taxon>PACMAD clade</taxon>
        <taxon>Arundinoideae</taxon>
        <taxon>Arundineae</taxon>
        <taxon>Arundo</taxon>
    </lineage>
</organism>